<keyword evidence="1" id="KW-0472">Membrane</keyword>
<keyword evidence="1" id="KW-0520">NAD</keyword>
<dbReference type="PANTHER" id="PTHR11993:SF10">
    <property type="entry name" value="NADH DEHYDROGENASE [UBIQUINONE] IRON-SULFUR PROTEIN 2, MITOCHONDRIAL"/>
    <property type="match status" value="1"/>
</dbReference>
<dbReference type="EC" id="7.1.1.-" evidence="1"/>
<dbReference type="Gene3D" id="1.10.645.10">
    <property type="entry name" value="Cytochrome-c3 Hydrogenase, chain B"/>
    <property type="match status" value="1"/>
</dbReference>
<name>A0A5B9ML31_9BACT</name>
<evidence type="ECO:0000259" key="2">
    <source>
        <dbReference type="Pfam" id="PF00346"/>
    </source>
</evidence>
<dbReference type="GO" id="GO:0005886">
    <property type="term" value="C:plasma membrane"/>
    <property type="evidence" value="ECO:0007669"/>
    <property type="project" value="UniProtKB-SubCell"/>
</dbReference>
<dbReference type="Proteomes" id="UP000321353">
    <property type="component" value="Chromosome"/>
</dbReference>
<keyword evidence="4" id="KW-1185">Reference proteome</keyword>
<protein>
    <recommendedName>
        <fullName evidence="1">NADH-quinone oxidoreductase subunit D</fullName>
        <ecNumber evidence="1">7.1.1.-</ecNumber>
    </recommendedName>
    <alternativeName>
        <fullName evidence="1">NADH dehydrogenase I subunit D</fullName>
    </alternativeName>
    <alternativeName>
        <fullName evidence="1">NDH-1 subunit D</fullName>
    </alternativeName>
</protein>
<dbReference type="GO" id="GO:0048038">
    <property type="term" value="F:quinone binding"/>
    <property type="evidence" value="ECO:0007669"/>
    <property type="project" value="UniProtKB-KW"/>
</dbReference>
<evidence type="ECO:0000313" key="4">
    <source>
        <dbReference type="Proteomes" id="UP000321353"/>
    </source>
</evidence>
<dbReference type="PANTHER" id="PTHR11993">
    <property type="entry name" value="NADH-UBIQUINONE OXIDOREDUCTASE 49 KDA SUBUNIT"/>
    <property type="match status" value="1"/>
</dbReference>
<comment type="similarity">
    <text evidence="1">Belongs to the complex I 49 kDa subunit family.</text>
</comment>
<sequence length="386" mass="43995">MTVEVSSLKELVEQASGTSGSPDTQEYFVNMGPQHPSTHGVLRLVLKLDGERVLRCIPVLGYIHRSIEKISEHMNYMNCVHLTDRMDYLSSIMNNWAVAKAVEEAAGIEVNDRIQYIRTIFAELERIQSHQLWWGVLGMDLGAFTPFLYGIRDREVLNDVMEETIGARLTMNYVLPGGLMADIHPNFVNRVKEFIKYFRPKLDEYDDLLTGNVIIQERLRNVGVLSAQTAVQYGATGPVLRGSGVAFDLRKDHPYGVYDQADFEVPVGTVGDSWDRYWVRVEEMRQSLRIVEQLLDNIPPGDYLVKKLNSKIKLPEGRYYSQLETARGILGVFITSDKKDEPYRLHYRSPNFNNLWCLEPMIKGDYIASLIGAMSSLDLVIPDIDR</sequence>
<dbReference type="KEGG" id="smam:Mal15_60520"/>
<dbReference type="InterPro" id="IPR001135">
    <property type="entry name" value="NADH_Q_OxRdtase_suD"/>
</dbReference>
<dbReference type="HAMAP" id="MF_01358">
    <property type="entry name" value="NDH1_NuoD"/>
    <property type="match status" value="1"/>
</dbReference>
<dbReference type="EMBL" id="CP036264">
    <property type="protein sequence ID" value="QEG01969.1"/>
    <property type="molecule type" value="Genomic_DNA"/>
</dbReference>
<comment type="catalytic activity">
    <reaction evidence="1">
        <text>a quinone + NADH + 5 H(+)(in) = a quinol + NAD(+) + 4 H(+)(out)</text>
        <dbReference type="Rhea" id="RHEA:57888"/>
        <dbReference type="ChEBI" id="CHEBI:15378"/>
        <dbReference type="ChEBI" id="CHEBI:24646"/>
        <dbReference type="ChEBI" id="CHEBI:57540"/>
        <dbReference type="ChEBI" id="CHEBI:57945"/>
        <dbReference type="ChEBI" id="CHEBI:132124"/>
    </reaction>
</comment>
<dbReference type="Pfam" id="PF00346">
    <property type="entry name" value="Complex1_49kDa"/>
    <property type="match status" value="1"/>
</dbReference>
<proteinExistence type="inferred from homology"/>
<dbReference type="NCBIfam" id="NF004739">
    <property type="entry name" value="PRK06075.1"/>
    <property type="match status" value="1"/>
</dbReference>
<dbReference type="GO" id="GO:0051287">
    <property type="term" value="F:NAD binding"/>
    <property type="evidence" value="ECO:0007669"/>
    <property type="project" value="InterPro"/>
</dbReference>
<keyword evidence="1" id="KW-1003">Cell membrane</keyword>
<dbReference type="RefSeq" id="WP_147870978.1">
    <property type="nucleotide sequence ID" value="NZ_CP036264.1"/>
</dbReference>
<keyword evidence="1" id="KW-0830">Ubiquinone</keyword>
<feature type="domain" description="NADH-quinone oxidoreductase subunit D" evidence="2">
    <location>
        <begin position="140"/>
        <end position="308"/>
    </location>
</feature>
<evidence type="ECO:0000313" key="3">
    <source>
        <dbReference type="EMBL" id="QEG01969.1"/>
    </source>
</evidence>
<keyword evidence="1" id="KW-0874">Quinone</keyword>
<comment type="subcellular location">
    <subcellularLocation>
        <location evidence="1">Cell membrane</location>
        <topology evidence="1">Peripheral membrane protein</topology>
        <orientation evidence="1">Cytoplasmic side</orientation>
    </subcellularLocation>
</comment>
<reference evidence="3 4" key="1">
    <citation type="submission" date="2019-02" db="EMBL/GenBank/DDBJ databases">
        <title>Planctomycetal bacteria perform biofilm scaping via a novel small molecule.</title>
        <authorList>
            <person name="Jeske O."/>
            <person name="Boedeker C."/>
            <person name="Wiegand S."/>
            <person name="Breitling P."/>
            <person name="Kallscheuer N."/>
            <person name="Jogler M."/>
            <person name="Rohde M."/>
            <person name="Petersen J."/>
            <person name="Medema M.H."/>
            <person name="Surup F."/>
            <person name="Jogler C."/>
        </authorList>
    </citation>
    <scope>NUCLEOTIDE SEQUENCE [LARGE SCALE GENOMIC DNA]</scope>
    <source>
        <strain evidence="3 4">Mal15</strain>
    </source>
</reference>
<organism evidence="3 4">
    <name type="scientific">Stieleria maiorica</name>
    <dbReference type="NCBI Taxonomy" id="2795974"/>
    <lineage>
        <taxon>Bacteria</taxon>
        <taxon>Pseudomonadati</taxon>
        <taxon>Planctomycetota</taxon>
        <taxon>Planctomycetia</taxon>
        <taxon>Pirellulales</taxon>
        <taxon>Pirellulaceae</taxon>
        <taxon>Stieleria</taxon>
    </lineage>
</organism>
<gene>
    <name evidence="3" type="primary">ndhH</name>
    <name evidence="1" type="synonym">nuoD</name>
    <name evidence="3" type="ORF">Mal15_60520</name>
</gene>
<keyword evidence="3" id="KW-0560">Oxidoreductase</keyword>
<dbReference type="SUPFAM" id="SSF56762">
    <property type="entry name" value="HydB/Nqo4-like"/>
    <property type="match status" value="1"/>
</dbReference>
<evidence type="ECO:0000256" key="1">
    <source>
        <dbReference type="HAMAP-Rule" id="MF_01358"/>
    </source>
</evidence>
<dbReference type="InterPro" id="IPR022885">
    <property type="entry name" value="NDH1_su_D/H"/>
</dbReference>
<dbReference type="AlphaFoldDB" id="A0A5B9ML31"/>
<dbReference type="InterPro" id="IPR029014">
    <property type="entry name" value="NiFe-Hase_large"/>
</dbReference>
<accession>A0A5B9ML31</accession>
<comment type="subunit">
    <text evidence="1">NDH-1 is composed of 14 different subunits. Subunits NuoB, C, D, E, F, and G constitute the peripheral sector of the complex.</text>
</comment>
<comment type="function">
    <text evidence="1">NDH-1 shuttles electrons from NADH, via FMN and iron-sulfur (Fe-S) centers, to quinones in the respiratory chain. The immediate electron acceptor for the enzyme in this species is believed to be ubiquinone. Couples the redox reaction to proton translocation (for every two electrons transferred, four hydrogen ions are translocated across the cytoplasmic membrane), and thus conserves the redox energy in a proton gradient.</text>
</comment>
<dbReference type="GO" id="GO:0050136">
    <property type="term" value="F:NADH dehydrogenase (quinone) (non-electrogenic) activity"/>
    <property type="evidence" value="ECO:0007669"/>
    <property type="project" value="UniProtKB-UniRule"/>
</dbReference>
<keyword evidence="1" id="KW-0813">Transport</keyword>
<keyword evidence="1" id="KW-1278">Translocase</keyword>